<dbReference type="eggNOG" id="ENOG502SI2H">
    <property type="taxonomic scope" value="Eukaryota"/>
</dbReference>
<feature type="transmembrane region" description="Helical" evidence="2">
    <location>
        <begin position="997"/>
        <end position="1025"/>
    </location>
</feature>
<proteinExistence type="predicted"/>
<keyword evidence="2" id="KW-1133">Transmembrane helix</keyword>
<feature type="compositionally biased region" description="Low complexity" evidence="1">
    <location>
        <begin position="585"/>
        <end position="619"/>
    </location>
</feature>
<feature type="compositionally biased region" description="Polar residues" evidence="1">
    <location>
        <begin position="214"/>
        <end position="230"/>
    </location>
</feature>
<feature type="compositionally biased region" description="Acidic residues" evidence="1">
    <location>
        <begin position="65"/>
        <end position="75"/>
    </location>
</feature>
<feature type="compositionally biased region" description="Polar residues" evidence="1">
    <location>
        <begin position="649"/>
        <end position="658"/>
    </location>
</feature>
<evidence type="ECO:0000256" key="1">
    <source>
        <dbReference type="SAM" id="MobiDB-lite"/>
    </source>
</evidence>
<feature type="region of interest" description="Disordered" evidence="1">
    <location>
        <begin position="809"/>
        <end position="963"/>
    </location>
</feature>
<feature type="compositionally biased region" description="Low complexity" evidence="1">
    <location>
        <begin position="76"/>
        <end position="87"/>
    </location>
</feature>
<feature type="compositionally biased region" description="Basic and acidic residues" evidence="1">
    <location>
        <begin position="846"/>
        <end position="863"/>
    </location>
</feature>
<feature type="compositionally biased region" description="Basic residues" evidence="1">
    <location>
        <begin position="468"/>
        <end position="484"/>
    </location>
</feature>
<feature type="compositionally biased region" description="Low complexity" evidence="1">
    <location>
        <begin position="381"/>
        <end position="392"/>
    </location>
</feature>
<protein>
    <submittedName>
        <fullName evidence="3">Uncharacterized protein</fullName>
    </submittedName>
</protein>
<feature type="region of interest" description="Disordered" evidence="1">
    <location>
        <begin position="99"/>
        <end position="169"/>
    </location>
</feature>
<evidence type="ECO:0000256" key="2">
    <source>
        <dbReference type="SAM" id="Phobius"/>
    </source>
</evidence>
<feature type="compositionally biased region" description="Basic and acidic residues" evidence="1">
    <location>
        <begin position="528"/>
        <end position="538"/>
    </location>
</feature>
<dbReference type="OrthoDB" id="48031at2759"/>
<feature type="transmembrane region" description="Helical" evidence="2">
    <location>
        <begin position="1186"/>
        <end position="1208"/>
    </location>
</feature>
<dbReference type="Proteomes" id="UP000266841">
    <property type="component" value="Unassembled WGS sequence"/>
</dbReference>
<dbReference type="EMBL" id="AGNL01002909">
    <property type="protein sequence ID" value="EJK75485.1"/>
    <property type="molecule type" value="Genomic_DNA"/>
</dbReference>
<feature type="transmembrane region" description="Helical" evidence="2">
    <location>
        <begin position="1256"/>
        <end position="1279"/>
    </location>
</feature>
<feature type="transmembrane region" description="Helical" evidence="2">
    <location>
        <begin position="1338"/>
        <end position="1361"/>
    </location>
</feature>
<keyword evidence="4" id="KW-1185">Reference proteome</keyword>
<feature type="region of interest" description="Disordered" evidence="1">
    <location>
        <begin position="1"/>
        <end position="87"/>
    </location>
</feature>
<feature type="compositionally biased region" description="Polar residues" evidence="1">
    <location>
        <begin position="558"/>
        <end position="576"/>
    </location>
</feature>
<organism evidence="3 4">
    <name type="scientific">Thalassiosira oceanica</name>
    <name type="common">Marine diatom</name>
    <dbReference type="NCBI Taxonomy" id="159749"/>
    <lineage>
        <taxon>Eukaryota</taxon>
        <taxon>Sar</taxon>
        <taxon>Stramenopiles</taxon>
        <taxon>Ochrophyta</taxon>
        <taxon>Bacillariophyta</taxon>
        <taxon>Coscinodiscophyceae</taxon>
        <taxon>Thalassiosirophycidae</taxon>
        <taxon>Thalassiosirales</taxon>
        <taxon>Thalassiosiraceae</taxon>
        <taxon>Thalassiosira</taxon>
    </lineage>
</organism>
<keyword evidence="2" id="KW-0472">Membrane</keyword>
<feature type="region of interest" description="Disordered" evidence="1">
    <location>
        <begin position="441"/>
        <end position="669"/>
    </location>
</feature>
<feature type="region of interest" description="Disordered" evidence="1">
    <location>
        <begin position="194"/>
        <end position="230"/>
    </location>
</feature>
<feature type="region of interest" description="Disordered" evidence="1">
    <location>
        <begin position="357"/>
        <end position="425"/>
    </location>
</feature>
<gene>
    <name evidence="3" type="ORF">THAOC_02788</name>
</gene>
<feature type="compositionally biased region" description="Polar residues" evidence="1">
    <location>
        <begin position="882"/>
        <end position="891"/>
    </location>
</feature>
<name>K0TDF4_THAOC</name>
<feature type="compositionally biased region" description="Basic residues" evidence="1">
    <location>
        <begin position="938"/>
        <end position="953"/>
    </location>
</feature>
<sequence>MAKEGPDEAQQPLPRTPVADTEPPSPYDATDVTDDVAENDGSTEPIPETLSPIYDASSSSGNLDDGGDDDDDDPYTDVSSMSSDAAASLAELEVRRRASLSCHGDRPLDASNRSSASVDLRLQGSRTPPVGLSFSRSGSQGSGEKPPPPPQVMQEPGSPVSHHRRQHSFALRFYDSEDDGSRAGSLVFVENSPARGMGMGASPSMEGNRARTGSAGSVGQHSTSRQLSTPVPLTRVRSSDRVLSSGERMSPRGAFPRFYDSEDEGPGSLVFTPSNEGGAQQHGHSGHQLSPRIQRSFSLDDGQPGAPRAVYDFLHSLDFPALNFAEPIFLLFALDNVMHKSLGRGLNVIVFSRGQQQHVQAPEGGPAAHHAVPGQEEAEQPEAGGRAASANARRGDRRTPAGPAAPTKGIDGAAASPNRHAAAARWREWQWRWRPAGPEQVQAIPPFKGESDTSDNSPPEETANKGGTLRKVKSATTPTRKKPRGGSDASPESSPEKRIRGRGGDGGGGTDERSRRKKRPPLAQRGASAERGEAREVIDPPQQLTVPPSPKGGYHIRINSQGSVSSLGSNAATDSEYQQREYRNQARLAARQQRQDQQQAKQQQQQQQQYDEQFVAQQQMGVGSDRRTMQQLGMAPPIGGGENYDYGGHQSQRQNVLSRDSGRQSAPGDHFTNILAQEINQFIRDEQIATAASSGNLQQFMPPPPHQGYGAYQPPPGPQQWGGAAFGGYYGHGQQPYPGGHQPQHQGYGAPLPPGYQPSMLQQWNGGGQEEDYGQYGGEYDRQHQDQMMMYHQQMMQRQHYNRVMAQQQYHAPQHHTQAPGPPSRYYDPQQDAYYQHEQQQYQQGGDRRDRNNNNRRSGEYGERTSLLSPGHQYGEYASYTPRGQQPSGRPSTESSSKRRKSRRRSRRTKERQRQLQYSSDTSDEGGESDGRRSSVGRSRRSRGSGTKRRVKRSGFGQLQGMNDDSVSETYSVSFTSDSLVGEKGKRSLQGNIFQRLWLFLNLLVANVPLSFSAISFSIVLLGILTKAYTQEVLMTCQQVKFHTSQCLFPQFPGCYFCDEYNLWYQTAVAVDNGCSYIGGVSVFVFFLKALVSWRTFIDEMSSPVTTSPAGLIFMTMVLSFAGKCGTLGAVLVFVASGLHLVLAIWFIYMSLAYQIIPDPGWFPNTIGIGLCAVKVWFYYPLLGHFLIAITLMLSIMYFPISLIRVALNEKMSATICWMNMIGPSISLYALAIIMQPTFQQERPDVSHFQMMQRSVYLPSMTFLFGMSIIGMVSSVHGISIRGGQIAREEFSPAHAAYSFPLLLHALAVQSYRNSLDFFMDAGSERPALKTALTALHIYWLFLFVIGSFVAVTCIITYLVLLPSWVDIDTRDEIDEPPPPSETSISISNNVTYGESLIQPYISPTILQANETGTLILTYDYQNNWPDIVRTRKTSAFGFEPALGKRVFNRERKALKQYLGGQEVIQECDEEEGDLFDDEVDT</sequence>
<feature type="compositionally biased region" description="Low complexity" evidence="1">
    <location>
        <begin position="830"/>
        <end position="844"/>
    </location>
</feature>
<keyword evidence="2" id="KW-0812">Transmembrane</keyword>
<feature type="transmembrane region" description="Helical" evidence="2">
    <location>
        <begin position="1215"/>
        <end position="1236"/>
    </location>
</feature>
<evidence type="ECO:0000313" key="3">
    <source>
        <dbReference type="EMBL" id="EJK75485.1"/>
    </source>
</evidence>
<feature type="compositionally biased region" description="Low complexity" evidence="1">
    <location>
        <begin position="413"/>
        <end position="424"/>
    </location>
</feature>
<comment type="caution">
    <text evidence="3">The sequence shown here is derived from an EMBL/GenBank/DDBJ whole genome shotgun (WGS) entry which is preliminary data.</text>
</comment>
<feature type="compositionally biased region" description="Basic residues" evidence="1">
    <location>
        <begin position="898"/>
        <end position="911"/>
    </location>
</feature>
<accession>K0TDF4</accession>
<evidence type="ECO:0000313" key="4">
    <source>
        <dbReference type="Proteomes" id="UP000266841"/>
    </source>
</evidence>
<reference evidence="3 4" key="1">
    <citation type="journal article" date="2012" name="Genome Biol.">
        <title>Genome and low-iron response of an oceanic diatom adapted to chronic iron limitation.</title>
        <authorList>
            <person name="Lommer M."/>
            <person name="Specht M."/>
            <person name="Roy A.S."/>
            <person name="Kraemer L."/>
            <person name="Andreson R."/>
            <person name="Gutowska M.A."/>
            <person name="Wolf J."/>
            <person name="Bergner S.V."/>
            <person name="Schilhabel M.B."/>
            <person name="Klostermeier U.C."/>
            <person name="Beiko R.G."/>
            <person name="Rosenstiel P."/>
            <person name="Hippler M."/>
            <person name="Laroche J."/>
        </authorList>
    </citation>
    <scope>NUCLEOTIDE SEQUENCE [LARGE SCALE GENOMIC DNA]</scope>
    <source>
        <strain evidence="3 4">CCMP1005</strain>
    </source>
</reference>